<proteinExistence type="predicted"/>
<keyword evidence="2" id="KW-1185">Reference proteome</keyword>
<comment type="caution">
    <text evidence="1">The sequence shown here is derived from an EMBL/GenBank/DDBJ whole genome shotgun (WGS) entry which is preliminary data.</text>
</comment>
<dbReference type="EMBL" id="CAJNDS010000739">
    <property type="protein sequence ID" value="CAE7231266.1"/>
    <property type="molecule type" value="Genomic_DNA"/>
</dbReference>
<protein>
    <submittedName>
        <fullName evidence="1">Uncharacterized protein</fullName>
    </submittedName>
</protein>
<name>A0A812KVR3_9DINO</name>
<evidence type="ECO:0000313" key="2">
    <source>
        <dbReference type="Proteomes" id="UP000604046"/>
    </source>
</evidence>
<dbReference type="Proteomes" id="UP000604046">
    <property type="component" value="Unassembled WGS sequence"/>
</dbReference>
<gene>
    <name evidence="1" type="ORF">SNAT2548_LOCUS9469</name>
</gene>
<organism evidence="1 2">
    <name type="scientific">Symbiodinium natans</name>
    <dbReference type="NCBI Taxonomy" id="878477"/>
    <lineage>
        <taxon>Eukaryota</taxon>
        <taxon>Sar</taxon>
        <taxon>Alveolata</taxon>
        <taxon>Dinophyceae</taxon>
        <taxon>Suessiales</taxon>
        <taxon>Symbiodiniaceae</taxon>
        <taxon>Symbiodinium</taxon>
    </lineage>
</organism>
<sequence>MRRTEAFARCCTLLGRLGLRRLRHSRPAIRTEFKQVDHSAGTDFPCRWGCPSDAQIDSCAALLGQRLQDNVLGRVGLVLVECSLGPKKAHSCSSLRSPEYLRGSF</sequence>
<dbReference type="AlphaFoldDB" id="A0A812KVR3"/>
<reference evidence="1" key="1">
    <citation type="submission" date="2021-02" db="EMBL/GenBank/DDBJ databases">
        <authorList>
            <person name="Dougan E. K."/>
            <person name="Rhodes N."/>
            <person name="Thang M."/>
            <person name="Chan C."/>
        </authorList>
    </citation>
    <scope>NUCLEOTIDE SEQUENCE</scope>
</reference>
<evidence type="ECO:0000313" key="1">
    <source>
        <dbReference type="EMBL" id="CAE7231266.1"/>
    </source>
</evidence>
<accession>A0A812KVR3</accession>